<feature type="compositionally biased region" description="Basic and acidic residues" evidence="1">
    <location>
        <begin position="1"/>
        <end position="23"/>
    </location>
</feature>
<accession>A0A4C1WAQ7</accession>
<dbReference type="Proteomes" id="UP000299102">
    <property type="component" value="Unassembled WGS sequence"/>
</dbReference>
<reference evidence="2 3" key="1">
    <citation type="journal article" date="2019" name="Commun. Biol.">
        <title>The bagworm genome reveals a unique fibroin gene that provides high tensile strength.</title>
        <authorList>
            <person name="Kono N."/>
            <person name="Nakamura H."/>
            <person name="Ohtoshi R."/>
            <person name="Tomita M."/>
            <person name="Numata K."/>
            <person name="Arakawa K."/>
        </authorList>
    </citation>
    <scope>NUCLEOTIDE SEQUENCE [LARGE SCALE GENOMIC DNA]</scope>
</reference>
<dbReference type="AlphaFoldDB" id="A0A4C1WAQ7"/>
<feature type="compositionally biased region" description="Basic residues" evidence="1">
    <location>
        <begin position="254"/>
        <end position="265"/>
    </location>
</feature>
<protein>
    <submittedName>
        <fullName evidence="2">Uncharacterized protein</fullName>
    </submittedName>
</protein>
<evidence type="ECO:0000313" key="3">
    <source>
        <dbReference type="Proteomes" id="UP000299102"/>
    </source>
</evidence>
<sequence length="265" mass="30093">MYREWKGRGSIRKEKAGRTEKKKIMARTYSRPLKTRLQSHEGYEESRLLSRKRAGTHNGSFENPRCHLKCSDMDYAVSTWVDRDYPKAIERNTVSNAVGVPGGHSPDQIKESQKILNPLNISHRFSDRRLRMKLVWSRVYGGGRSRGVRGAEQVIRRVLNGKRHVDIGTGASKLRPASAHRTHSTRVRPAWAPRCRSGRRTAPRVIAFASRALTPSESYNYTVQYVRSANNVADYLSRSHPQARAAADGSSAGHARRRGRCMRRC</sequence>
<feature type="compositionally biased region" description="Basic and acidic residues" evidence="1">
    <location>
        <begin position="38"/>
        <end position="48"/>
    </location>
</feature>
<dbReference type="EMBL" id="BGZK01000525">
    <property type="protein sequence ID" value="GBP48466.1"/>
    <property type="molecule type" value="Genomic_DNA"/>
</dbReference>
<feature type="region of interest" description="Disordered" evidence="1">
    <location>
        <begin position="1"/>
        <end position="63"/>
    </location>
</feature>
<organism evidence="2 3">
    <name type="scientific">Eumeta variegata</name>
    <name type="common">Bagworm moth</name>
    <name type="synonym">Eumeta japonica</name>
    <dbReference type="NCBI Taxonomy" id="151549"/>
    <lineage>
        <taxon>Eukaryota</taxon>
        <taxon>Metazoa</taxon>
        <taxon>Ecdysozoa</taxon>
        <taxon>Arthropoda</taxon>
        <taxon>Hexapoda</taxon>
        <taxon>Insecta</taxon>
        <taxon>Pterygota</taxon>
        <taxon>Neoptera</taxon>
        <taxon>Endopterygota</taxon>
        <taxon>Lepidoptera</taxon>
        <taxon>Glossata</taxon>
        <taxon>Ditrysia</taxon>
        <taxon>Tineoidea</taxon>
        <taxon>Psychidae</taxon>
        <taxon>Oiketicinae</taxon>
        <taxon>Eumeta</taxon>
    </lineage>
</organism>
<evidence type="ECO:0000313" key="2">
    <source>
        <dbReference type="EMBL" id="GBP48466.1"/>
    </source>
</evidence>
<feature type="compositionally biased region" description="Low complexity" evidence="1">
    <location>
        <begin position="243"/>
        <end position="253"/>
    </location>
</feature>
<comment type="caution">
    <text evidence="2">The sequence shown here is derived from an EMBL/GenBank/DDBJ whole genome shotgun (WGS) entry which is preliminary data.</text>
</comment>
<evidence type="ECO:0000256" key="1">
    <source>
        <dbReference type="SAM" id="MobiDB-lite"/>
    </source>
</evidence>
<keyword evidence="3" id="KW-1185">Reference proteome</keyword>
<proteinExistence type="predicted"/>
<feature type="region of interest" description="Disordered" evidence="1">
    <location>
        <begin position="242"/>
        <end position="265"/>
    </location>
</feature>
<gene>
    <name evidence="2" type="ORF">EVAR_16134_1</name>
</gene>
<name>A0A4C1WAQ7_EUMVA</name>